<feature type="domain" description="HTH cro/C1-type" evidence="1">
    <location>
        <begin position="4"/>
        <end position="58"/>
    </location>
</feature>
<dbReference type="InterPro" id="IPR001387">
    <property type="entry name" value="Cro/C1-type_HTH"/>
</dbReference>
<dbReference type="AlphaFoldDB" id="A0AAD3UHF5"/>
<evidence type="ECO:0000313" key="3">
    <source>
        <dbReference type="Proteomes" id="UP000868497"/>
    </source>
</evidence>
<dbReference type="CDD" id="cd00093">
    <property type="entry name" value="HTH_XRE"/>
    <property type="match status" value="1"/>
</dbReference>
<dbReference type="SMART" id="SM00530">
    <property type="entry name" value="HTH_XRE"/>
    <property type="match status" value="1"/>
</dbReference>
<accession>A0AAD3UHF5</accession>
<evidence type="ECO:0000313" key="2">
    <source>
        <dbReference type="EMBL" id="HAU4355580.1"/>
    </source>
</evidence>
<reference evidence="2" key="1">
    <citation type="journal article" date="2018" name="Genome Biol.">
        <title>SKESA: strategic k-mer extension for scrupulous assemblies.</title>
        <authorList>
            <person name="Souvorov A."/>
            <person name="Agarwala R."/>
            <person name="Lipman D.J."/>
        </authorList>
    </citation>
    <scope>NUCLEOTIDE SEQUENCE</scope>
    <source>
        <strain evidence="2">AUSMDU00005748</strain>
    </source>
</reference>
<protein>
    <submittedName>
        <fullName evidence="2">Helix-turn-helix transcriptional regulator</fullName>
    </submittedName>
</protein>
<dbReference type="SUPFAM" id="SSF47413">
    <property type="entry name" value="lambda repressor-like DNA-binding domains"/>
    <property type="match status" value="1"/>
</dbReference>
<dbReference type="GO" id="GO:0003677">
    <property type="term" value="F:DNA binding"/>
    <property type="evidence" value="ECO:0007669"/>
    <property type="project" value="InterPro"/>
</dbReference>
<dbReference type="InterPro" id="IPR010982">
    <property type="entry name" value="Lambda_DNA-bd_dom_sf"/>
</dbReference>
<dbReference type="Pfam" id="PF01381">
    <property type="entry name" value="HTH_3"/>
    <property type="match status" value="1"/>
</dbReference>
<dbReference type="Gene3D" id="1.10.260.40">
    <property type="entry name" value="lambda repressor-like DNA-binding domains"/>
    <property type="match status" value="1"/>
</dbReference>
<dbReference type="EMBL" id="DACXIC010000004">
    <property type="protein sequence ID" value="HAU4355580.1"/>
    <property type="molecule type" value="Genomic_DNA"/>
</dbReference>
<name>A0AAD3UHF5_KLEOX</name>
<organism evidence="2 3">
    <name type="scientific">Klebsiella oxytoca</name>
    <dbReference type="NCBI Taxonomy" id="571"/>
    <lineage>
        <taxon>Bacteria</taxon>
        <taxon>Pseudomonadati</taxon>
        <taxon>Pseudomonadota</taxon>
        <taxon>Gammaproteobacteria</taxon>
        <taxon>Enterobacterales</taxon>
        <taxon>Enterobacteriaceae</taxon>
        <taxon>Klebsiella/Raoultella group</taxon>
        <taxon>Klebsiella</taxon>
    </lineage>
</organism>
<reference evidence="2" key="2">
    <citation type="submission" date="2019-09" db="EMBL/GenBank/DDBJ databases">
        <authorList>
            <consortium name="NCBI Pathogen Detection Project"/>
        </authorList>
    </citation>
    <scope>NUCLEOTIDE SEQUENCE</scope>
    <source>
        <strain evidence="2">AUSMDU00005748</strain>
    </source>
</reference>
<sequence>MNKLRDIRERLGLTQIELATELRVTKGAICHYENGRRNLSAQQCREILSVFNKHGADVGFDDLFPPSAA</sequence>
<evidence type="ECO:0000259" key="1">
    <source>
        <dbReference type="PROSITE" id="PS50943"/>
    </source>
</evidence>
<proteinExistence type="predicted"/>
<dbReference type="RefSeq" id="WP_202860311.1">
    <property type="nucleotide sequence ID" value="NZ_JAETUX010000001.1"/>
</dbReference>
<dbReference type="Proteomes" id="UP000868497">
    <property type="component" value="Unassembled WGS sequence"/>
</dbReference>
<gene>
    <name evidence="2" type="ORF">F6W21_04470</name>
</gene>
<comment type="caution">
    <text evidence="2">The sequence shown here is derived from an EMBL/GenBank/DDBJ whole genome shotgun (WGS) entry which is preliminary data.</text>
</comment>
<dbReference type="PROSITE" id="PS50943">
    <property type="entry name" value="HTH_CROC1"/>
    <property type="match status" value="1"/>
</dbReference>